<evidence type="ECO:0000313" key="3">
    <source>
        <dbReference type="EMBL" id="TBT96492.1"/>
    </source>
</evidence>
<gene>
    <name evidence="3" type="ORF">CWI39_3788p0010</name>
</gene>
<dbReference type="SUPFAM" id="SSF47370">
    <property type="entry name" value="Bromodomain"/>
    <property type="match status" value="1"/>
</dbReference>
<name>A0A4Q9KPH1_9MICR</name>
<sequence>TNTSSITNNTNNISTNNTNNTNTHTTNTTNTTNTTIIMLSILNRLISHKGFNQVESFIEEHKSNFFTFKVLTLKEIKRKVINNEYDISDMSRDSNPLTNNPPTTNPLTNNNNTNNNNNITSAYLNMSSYNKDSIGLPFTFLFNEYSVFMREIEEYFIYAMTFMQYNSIIYNLCKSMKNIYYKDIYMLIPIYKYKVLEIKGIYNKCISFINKLKGNKEIGLFIDKLEYKKYGWLKYGDMFKEMWIELVVERLKGNFYFCFEVFVEDLYKVFVNCCYFNEKNCSIWSVAVSMRREVYEWVKSVYRDMLEWGDSVGGMLDRNKEEGDNYSNKEEGDNYSSRVEGV</sequence>
<evidence type="ECO:0000256" key="1">
    <source>
        <dbReference type="ARBA" id="ARBA00023117"/>
    </source>
</evidence>
<feature type="region of interest" description="Disordered" evidence="2">
    <location>
        <begin position="319"/>
        <end position="342"/>
    </location>
</feature>
<dbReference type="GO" id="GO:0006325">
    <property type="term" value="P:chromatin organization"/>
    <property type="evidence" value="ECO:0007669"/>
    <property type="project" value="UniProtKB-ARBA"/>
</dbReference>
<keyword evidence="1" id="KW-0103">Bromodomain</keyword>
<evidence type="ECO:0008006" key="5">
    <source>
        <dbReference type="Google" id="ProtNLM"/>
    </source>
</evidence>
<evidence type="ECO:0000313" key="4">
    <source>
        <dbReference type="Proteomes" id="UP000293045"/>
    </source>
</evidence>
<reference evidence="3 4" key="1">
    <citation type="submission" date="2017-12" db="EMBL/GenBank/DDBJ databases">
        <authorList>
            <person name="Pombert J.-F."/>
            <person name="Haag K.L."/>
            <person name="Ebert D."/>
        </authorList>
    </citation>
    <scope>NUCLEOTIDE SEQUENCE [LARGE SCALE GENOMIC DNA]</scope>
    <source>
        <strain evidence="3">IL-BN-2</strain>
    </source>
</reference>
<organism evidence="3 4">
    <name type="scientific">Hamiltosporidium magnivora</name>
    <dbReference type="NCBI Taxonomy" id="148818"/>
    <lineage>
        <taxon>Eukaryota</taxon>
        <taxon>Fungi</taxon>
        <taxon>Fungi incertae sedis</taxon>
        <taxon>Microsporidia</taxon>
        <taxon>Dubosqiidae</taxon>
        <taxon>Hamiltosporidium</taxon>
    </lineage>
</organism>
<dbReference type="VEuPathDB" id="MicrosporidiaDB:CWI39_3788p0010"/>
<dbReference type="VEuPathDB" id="MicrosporidiaDB:CWI36_2289p0010"/>
<feature type="non-terminal residue" evidence="3">
    <location>
        <position position="1"/>
    </location>
</feature>
<evidence type="ECO:0000256" key="2">
    <source>
        <dbReference type="SAM" id="MobiDB-lite"/>
    </source>
</evidence>
<dbReference type="InterPro" id="IPR036427">
    <property type="entry name" value="Bromodomain-like_sf"/>
</dbReference>
<dbReference type="Proteomes" id="UP000293045">
    <property type="component" value="Unassembled WGS sequence"/>
</dbReference>
<accession>A0A4Q9KPH1</accession>
<feature type="region of interest" description="Disordered" evidence="2">
    <location>
        <begin position="1"/>
        <end position="29"/>
    </location>
</feature>
<feature type="non-terminal residue" evidence="3">
    <location>
        <position position="342"/>
    </location>
</feature>
<dbReference type="Gene3D" id="1.20.920.10">
    <property type="entry name" value="Bromodomain-like"/>
    <property type="match status" value="1"/>
</dbReference>
<dbReference type="AlphaFoldDB" id="A0A4Q9KPH1"/>
<feature type="compositionally biased region" description="Low complexity" evidence="2">
    <location>
        <begin position="95"/>
        <end position="114"/>
    </location>
</feature>
<protein>
    <recommendedName>
        <fullName evidence="5">Bromo domain-containing protein</fullName>
    </recommendedName>
</protein>
<feature type="region of interest" description="Disordered" evidence="2">
    <location>
        <begin position="90"/>
        <end position="114"/>
    </location>
</feature>
<dbReference type="EMBL" id="PIXR01003788">
    <property type="protein sequence ID" value="TBT96492.1"/>
    <property type="molecule type" value="Genomic_DNA"/>
</dbReference>
<feature type="compositionally biased region" description="Basic and acidic residues" evidence="2">
    <location>
        <begin position="319"/>
        <end position="332"/>
    </location>
</feature>
<comment type="caution">
    <text evidence="3">The sequence shown here is derived from an EMBL/GenBank/DDBJ whole genome shotgun (WGS) entry which is preliminary data.</text>
</comment>
<proteinExistence type="predicted"/>